<dbReference type="InterPro" id="IPR051357">
    <property type="entry name" value="H3K9_HMTase_SUVAR3-9"/>
</dbReference>
<dbReference type="GeneID" id="110795000"/>
<feature type="domain" description="YDG" evidence="4">
    <location>
        <begin position="145"/>
        <end position="295"/>
    </location>
</feature>
<keyword evidence="2 3" id="KW-0539">Nucleus</keyword>
<accession>A0A9R0IU89</accession>
<dbReference type="SMART" id="SM00466">
    <property type="entry name" value="SRA"/>
    <property type="match status" value="1"/>
</dbReference>
<dbReference type="GO" id="GO:0003690">
    <property type="term" value="F:double-stranded DNA binding"/>
    <property type="evidence" value="ECO:0000318"/>
    <property type="project" value="GO_Central"/>
</dbReference>
<evidence type="ECO:0000256" key="3">
    <source>
        <dbReference type="PROSITE-ProRule" id="PRU00358"/>
    </source>
</evidence>
<dbReference type="Pfam" id="PF02182">
    <property type="entry name" value="SAD_SRA"/>
    <property type="match status" value="1"/>
</dbReference>
<evidence type="ECO:0000256" key="2">
    <source>
        <dbReference type="ARBA" id="ARBA00023242"/>
    </source>
</evidence>
<organism evidence="5 6">
    <name type="scientific">Spinacia oleracea</name>
    <name type="common">Spinach</name>
    <dbReference type="NCBI Taxonomy" id="3562"/>
    <lineage>
        <taxon>Eukaryota</taxon>
        <taxon>Viridiplantae</taxon>
        <taxon>Streptophyta</taxon>
        <taxon>Embryophyta</taxon>
        <taxon>Tracheophyta</taxon>
        <taxon>Spermatophyta</taxon>
        <taxon>Magnoliopsida</taxon>
        <taxon>eudicotyledons</taxon>
        <taxon>Gunneridae</taxon>
        <taxon>Pentapetalae</taxon>
        <taxon>Caryophyllales</taxon>
        <taxon>Chenopodiaceae</taxon>
        <taxon>Chenopodioideae</taxon>
        <taxon>Anserineae</taxon>
        <taxon>Spinacia</taxon>
    </lineage>
</organism>
<evidence type="ECO:0000313" key="5">
    <source>
        <dbReference type="Proteomes" id="UP000813463"/>
    </source>
</evidence>
<dbReference type="RefSeq" id="XP_021855666.2">
    <property type="nucleotide sequence ID" value="XM_021999974.2"/>
</dbReference>
<gene>
    <name evidence="6" type="primary">LOC110795000</name>
</gene>
<proteinExistence type="predicted"/>
<dbReference type="AlphaFoldDB" id="A0A9R0IU89"/>
<dbReference type="PROSITE" id="PS51015">
    <property type="entry name" value="YDG"/>
    <property type="match status" value="1"/>
</dbReference>
<sequence>MKTDLDLGCVSLKKRDFTKTSFECPGSHKWRRKVSATKTNPISTSNIKKTNQFPTMKNRGIEKNIASSFKRKMIMLSDNNNLNKTPSKGNEYGRERVRVLTTLSMFRAKCKEISRKHGVNRVDFEAKEELTKQGKIHICSSKIIGSVPGVEVGDRFEYRVELTIVGLHGKTQHGIDFMEFKGKSLVTCVVAKEGYLDNMNDSEVITYSGEGGLVRNKEGVCPKDQKLVRGNLAMKNSMIEKNYVRVVRGFKLGGKFGYERYDQTSYFYDGLYKVLSYEVKKGPCKNLIFEFKLKRCPGQPIVPWYKFKIV</sequence>
<evidence type="ECO:0000259" key="4">
    <source>
        <dbReference type="PROSITE" id="PS51015"/>
    </source>
</evidence>
<name>A0A9R0IU89_SPIOL</name>
<dbReference type="KEGG" id="soe:110795000"/>
<dbReference type="PANTHER" id="PTHR45660">
    <property type="entry name" value="HISTONE-LYSINE N-METHYLTRANSFERASE SETMAR"/>
    <property type="match status" value="1"/>
</dbReference>
<dbReference type="GO" id="GO:0042054">
    <property type="term" value="F:histone methyltransferase activity"/>
    <property type="evidence" value="ECO:0000318"/>
    <property type="project" value="GO_Central"/>
</dbReference>
<evidence type="ECO:0000313" key="6">
    <source>
        <dbReference type="RefSeq" id="XP_021855666.2"/>
    </source>
</evidence>
<dbReference type="GO" id="GO:0005634">
    <property type="term" value="C:nucleus"/>
    <property type="evidence" value="ECO:0007669"/>
    <property type="project" value="UniProtKB-SubCell"/>
</dbReference>
<evidence type="ECO:0000256" key="1">
    <source>
        <dbReference type="ARBA" id="ARBA00004286"/>
    </source>
</evidence>
<reference evidence="5" key="1">
    <citation type="journal article" date="2021" name="Nat. Commun.">
        <title>Genomic analyses provide insights into spinach domestication and the genetic basis of agronomic traits.</title>
        <authorList>
            <person name="Cai X."/>
            <person name="Sun X."/>
            <person name="Xu C."/>
            <person name="Sun H."/>
            <person name="Wang X."/>
            <person name="Ge C."/>
            <person name="Zhang Z."/>
            <person name="Wang Q."/>
            <person name="Fei Z."/>
            <person name="Jiao C."/>
            <person name="Wang Q."/>
        </authorList>
    </citation>
    <scope>NUCLEOTIDE SEQUENCE [LARGE SCALE GENOMIC DNA]</scope>
    <source>
        <strain evidence="5">cv. Varoflay</strain>
    </source>
</reference>
<dbReference type="GO" id="GO:0005694">
    <property type="term" value="C:chromosome"/>
    <property type="evidence" value="ECO:0007669"/>
    <property type="project" value="UniProtKB-SubCell"/>
</dbReference>
<dbReference type="InterPro" id="IPR036987">
    <property type="entry name" value="SRA-YDG_sf"/>
</dbReference>
<comment type="subcellular location">
    <subcellularLocation>
        <location evidence="1">Chromosome</location>
    </subcellularLocation>
    <subcellularLocation>
        <location evidence="3">Nucleus</location>
    </subcellularLocation>
</comment>
<dbReference type="InterPro" id="IPR015947">
    <property type="entry name" value="PUA-like_sf"/>
</dbReference>
<dbReference type="Proteomes" id="UP000813463">
    <property type="component" value="Chromosome 6"/>
</dbReference>
<protein>
    <submittedName>
        <fullName evidence="6">Histone-lysine N-methyltransferase, H3 lysine-9 specific SUVH5-like</fullName>
    </submittedName>
</protein>
<dbReference type="PANTHER" id="PTHR45660:SF46">
    <property type="entry name" value="HISTONE-LYSINE N-METHYLTRANSFERASE, H3 LYSINE-9 SPECIFIC SUVH6"/>
    <property type="match status" value="1"/>
</dbReference>
<dbReference type="Gene3D" id="2.30.280.10">
    <property type="entry name" value="SRA-YDG"/>
    <property type="match status" value="1"/>
</dbReference>
<keyword evidence="5" id="KW-1185">Reference proteome</keyword>
<dbReference type="InterPro" id="IPR003105">
    <property type="entry name" value="SRA_YDG"/>
</dbReference>
<reference evidence="6" key="2">
    <citation type="submission" date="2025-08" db="UniProtKB">
        <authorList>
            <consortium name="RefSeq"/>
        </authorList>
    </citation>
    <scope>IDENTIFICATION</scope>
    <source>
        <tissue evidence="6">Leaf</tissue>
    </source>
</reference>
<dbReference type="SUPFAM" id="SSF88697">
    <property type="entry name" value="PUA domain-like"/>
    <property type="match status" value="1"/>
</dbReference>